<evidence type="ECO:0000256" key="1">
    <source>
        <dbReference type="SAM" id="MobiDB-lite"/>
    </source>
</evidence>
<feature type="region of interest" description="Disordered" evidence="1">
    <location>
        <begin position="1"/>
        <end position="22"/>
    </location>
</feature>
<dbReference type="VEuPathDB" id="FungiDB:JI435_424140"/>
<proteinExistence type="predicted"/>
<reference evidence="3" key="1">
    <citation type="journal article" date="2021" name="BMC Genomics">
        <title>Chromosome-level genome assembly and manually-curated proteome of model necrotroph Parastagonospora nodorum Sn15 reveals a genome-wide trove of candidate effector homologs, and redundancy of virulence-related functions within an accessory chromosome.</title>
        <authorList>
            <person name="Bertazzoni S."/>
            <person name="Jones D.A.B."/>
            <person name="Phan H.T."/>
            <person name="Tan K.-C."/>
            <person name="Hane J.K."/>
        </authorList>
    </citation>
    <scope>NUCLEOTIDE SEQUENCE [LARGE SCALE GENOMIC DNA]</scope>
    <source>
        <strain evidence="3">SN15 / ATCC MYA-4574 / FGSC 10173)</strain>
    </source>
</reference>
<accession>A0A7U2ICE9</accession>
<dbReference type="Proteomes" id="UP000663193">
    <property type="component" value="Chromosome 22"/>
</dbReference>
<evidence type="ECO:0000313" key="3">
    <source>
        <dbReference type="Proteomes" id="UP000663193"/>
    </source>
</evidence>
<gene>
    <name evidence="2" type="ORF">JI435_424140</name>
</gene>
<keyword evidence="3" id="KW-1185">Reference proteome</keyword>
<protein>
    <submittedName>
        <fullName evidence="2">Uncharacterized protein</fullName>
    </submittedName>
</protein>
<organism evidence="2 3">
    <name type="scientific">Phaeosphaeria nodorum (strain SN15 / ATCC MYA-4574 / FGSC 10173)</name>
    <name type="common">Glume blotch fungus</name>
    <name type="synonym">Parastagonospora nodorum</name>
    <dbReference type="NCBI Taxonomy" id="321614"/>
    <lineage>
        <taxon>Eukaryota</taxon>
        <taxon>Fungi</taxon>
        <taxon>Dikarya</taxon>
        <taxon>Ascomycota</taxon>
        <taxon>Pezizomycotina</taxon>
        <taxon>Dothideomycetes</taxon>
        <taxon>Pleosporomycetidae</taxon>
        <taxon>Pleosporales</taxon>
        <taxon>Pleosporineae</taxon>
        <taxon>Phaeosphaeriaceae</taxon>
        <taxon>Parastagonospora</taxon>
    </lineage>
</organism>
<sequence>MEMQHYRAHKRSKARSSSLRGYGDRPQIQFRLCLQRRKETLLLEFVSIEESV</sequence>
<name>A0A7U2ICE9_PHANO</name>
<feature type="compositionally biased region" description="Basic residues" evidence="1">
    <location>
        <begin position="1"/>
        <end position="14"/>
    </location>
</feature>
<evidence type="ECO:0000313" key="2">
    <source>
        <dbReference type="EMBL" id="QRD07256.1"/>
    </source>
</evidence>
<dbReference type="AlphaFoldDB" id="A0A7U2ICE9"/>
<dbReference type="EMBL" id="CP069044">
    <property type="protein sequence ID" value="QRD07256.1"/>
    <property type="molecule type" value="Genomic_DNA"/>
</dbReference>